<reference evidence="3" key="2">
    <citation type="submission" date="2023-07" db="EMBL/GenBank/DDBJ databases">
        <title>Shewanella mangrovi sp. nov., an acetaldehyde- degrading bacterium isolated from mangrove sediment.</title>
        <authorList>
            <person name="Liu Y."/>
        </authorList>
    </citation>
    <scope>NUCLEOTIDE SEQUENCE [LARGE SCALE GENOMIC DNA]</scope>
    <source>
        <strain evidence="3">C32</strain>
    </source>
</reference>
<organism evidence="2 3">
    <name type="scientific">Shewanella electrica</name>
    <dbReference type="NCBI Taxonomy" id="515560"/>
    <lineage>
        <taxon>Bacteria</taxon>
        <taxon>Pseudomonadati</taxon>
        <taxon>Pseudomonadota</taxon>
        <taxon>Gammaproteobacteria</taxon>
        <taxon>Alteromonadales</taxon>
        <taxon>Shewanellaceae</taxon>
        <taxon>Shewanella</taxon>
    </lineage>
</organism>
<evidence type="ECO:0000313" key="3">
    <source>
        <dbReference type="Proteomes" id="UP001201549"/>
    </source>
</evidence>
<feature type="transmembrane region" description="Helical" evidence="1">
    <location>
        <begin position="49"/>
        <end position="74"/>
    </location>
</feature>
<keyword evidence="1" id="KW-0812">Transmembrane</keyword>
<feature type="transmembrane region" description="Helical" evidence="1">
    <location>
        <begin position="104"/>
        <end position="124"/>
    </location>
</feature>
<keyword evidence="1" id="KW-0472">Membrane</keyword>
<name>A0ABT2FII6_9GAMM</name>
<accession>A0ABT2FII6</accession>
<protein>
    <submittedName>
        <fullName evidence="2">Uncharacterized protein</fullName>
    </submittedName>
</protein>
<gene>
    <name evidence="2" type="ORF">L9G74_03355</name>
</gene>
<reference evidence="2 3" key="1">
    <citation type="submission" date="2022-02" db="EMBL/GenBank/DDBJ databases">
        <authorList>
            <person name="Zhuang L."/>
        </authorList>
    </citation>
    <scope>NUCLEOTIDE SEQUENCE [LARGE SCALE GENOMIC DNA]</scope>
    <source>
        <strain evidence="2 3">C32</strain>
    </source>
</reference>
<evidence type="ECO:0000313" key="2">
    <source>
        <dbReference type="EMBL" id="MCS4555465.1"/>
    </source>
</evidence>
<keyword evidence="1" id="KW-1133">Transmembrane helix</keyword>
<dbReference type="EMBL" id="JAKOGG010000002">
    <property type="protein sequence ID" value="MCS4555465.1"/>
    <property type="molecule type" value="Genomic_DNA"/>
</dbReference>
<sequence>MSESFATTYAKAIDDLAGKIFIPALIASLLVELGPSYQNWQNAGLIETYVAFALGGFFLAGIIFFVMAYISIYLFSGEDVAPIIAIFIMPLGFIGLFPEQFVDFQVPFSKVTGVAILAWSFVLLNNKYFGNDA</sequence>
<feature type="transmembrane region" description="Helical" evidence="1">
    <location>
        <begin position="80"/>
        <end position="97"/>
    </location>
</feature>
<evidence type="ECO:0000256" key="1">
    <source>
        <dbReference type="SAM" id="Phobius"/>
    </source>
</evidence>
<proteinExistence type="predicted"/>
<dbReference type="RefSeq" id="WP_238894867.1">
    <property type="nucleotide sequence ID" value="NZ_JAKOGG010000002.1"/>
</dbReference>
<dbReference type="Proteomes" id="UP001201549">
    <property type="component" value="Unassembled WGS sequence"/>
</dbReference>
<keyword evidence="3" id="KW-1185">Reference proteome</keyword>
<comment type="caution">
    <text evidence="2">The sequence shown here is derived from an EMBL/GenBank/DDBJ whole genome shotgun (WGS) entry which is preliminary data.</text>
</comment>